<dbReference type="PANTHER" id="PTHR45339">
    <property type="entry name" value="HYBRID SIGNAL TRANSDUCTION HISTIDINE KINASE J"/>
    <property type="match status" value="1"/>
</dbReference>
<dbReference type="PROSITE" id="PS50110">
    <property type="entry name" value="RESPONSE_REGULATORY"/>
    <property type="match status" value="1"/>
</dbReference>
<dbReference type="Proteomes" id="UP001214854">
    <property type="component" value="Unassembled WGS sequence"/>
</dbReference>
<sequence>MAGAPRILLVEDLPANVLIAQHFLEEFGFAHDLATNGQQALDRILAGEEFDAILMDVQMPVMDGREATRRIRAFERETGGTANQIIAITAHAMAKDREECFEAGMDDYITKPFDGRVLEQKLVRAIAIRRKSENRFLGDVSVSDIHTQQAPTSDSAVGSTN</sequence>
<dbReference type="InterPro" id="IPR011006">
    <property type="entry name" value="CheY-like_superfamily"/>
</dbReference>
<evidence type="ECO:0000313" key="6">
    <source>
        <dbReference type="Proteomes" id="UP001214854"/>
    </source>
</evidence>
<dbReference type="Gene3D" id="3.40.50.2300">
    <property type="match status" value="1"/>
</dbReference>
<reference evidence="5 6" key="1">
    <citation type="submission" date="2023-01" db="EMBL/GenBank/DDBJ databases">
        <title>Novel species of the genus Asticcacaulis isolated from rivers.</title>
        <authorList>
            <person name="Lu H."/>
        </authorList>
    </citation>
    <scope>NUCLEOTIDE SEQUENCE [LARGE SCALE GENOMIC DNA]</scope>
    <source>
        <strain evidence="5 6">BYS171W</strain>
    </source>
</reference>
<evidence type="ECO:0000256" key="1">
    <source>
        <dbReference type="ARBA" id="ARBA00022553"/>
    </source>
</evidence>
<name>A0ABT5HWV3_9CAUL</name>
<dbReference type="PANTHER" id="PTHR45339:SF1">
    <property type="entry name" value="HYBRID SIGNAL TRANSDUCTION HISTIDINE KINASE J"/>
    <property type="match status" value="1"/>
</dbReference>
<evidence type="ECO:0000259" key="4">
    <source>
        <dbReference type="PROSITE" id="PS50110"/>
    </source>
</evidence>
<keyword evidence="1 3" id="KW-0597">Phosphoprotein</keyword>
<comment type="caution">
    <text evidence="5">The sequence shown here is derived from an EMBL/GenBank/DDBJ whole genome shotgun (WGS) entry which is preliminary data.</text>
</comment>
<protein>
    <submittedName>
        <fullName evidence="5">Response regulator</fullName>
    </submittedName>
</protein>
<dbReference type="SUPFAM" id="SSF52172">
    <property type="entry name" value="CheY-like"/>
    <property type="match status" value="1"/>
</dbReference>
<evidence type="ECO:0000313" key="5">
    <source>
        <dbReference type="EMBL" id="MDC7684459.1"/>
    </source>
</evidence>
<dbReference type="EMBL" id="JAQQKX010000012">
    <property type="protein sequence ID" value="MDC7684459.1"/>
    <property type="molecule type" value="Genomic_DNA"/>
</dbReference>
<dbReference type="RefSeq" id="WP_272748932.1">
    <property type="nucleotide sequence ID" value="NZ_JAQQKX010000012.1"/>
</dbReference>
<feature type="modified residue" description="4-aspartylphosphate" evidence="3">
    <location>
        <position position="56"/>
    </location>
</feature>
<feature type="domain" description="Response regulatory" evidence="4">
    <location>
        <begin position="6"/>
        <end position="126"/>
    </location>
</feature>
<dbReference type="CDD" id="cd17546">
    <property type="entry name" value="REC_hyHK_CKI1_RcsC-like"/>
    <property type="match status" value="1"/>
</dbReference>
<keyword evidence="2" id="KW-0902">Two-component regulatory system</keyword>
<proteinExistence type="predicted"/>
<organism evidence="5 6">
    <name type="scientific">Asticcacaulis aquaticus</name>
    <dbReference type="NCBI Taxonomy" id="2984212"/>
    <lineage>
        <taxon>Bacteria</taxon>
        <taxon>Pseudomonadati</taxon>
        <taxon>Pseudomonadota</taxon>
        <taxon>Alphaproteobacteria</taxon>
        <taxon>Caulobacterales</taxon>
        <taxon>Caulobacteraceae</taxon>
        <taxon>Asticcacaulis</taxon>
    </lineage>
</organism>
<dbReference type="Pfam" id="PF00072">
    <property type="entry name" value="Response_reg"/>
    <property type="match status" value="1"/>
</dbReference>
<accession>A0ABT5HWV3</accession>
<evidence type="ECO:0000256" key="3">
    <source>
        <dbReference type="PROSITE-ProRule" id="PRU00169"/>
    </source>
</evidence>
<gene>
    <name evidence="5" type="ORF">PQU92_14330</name>
</gene>
<dbReference type="InterPro" id="IPR001789">
    <property type="entry name" value="Sig_transdc_resp-reg_receiver"/>
</dbReference>
<dbReference type="SMART" id="SM00448">
    <property type="entry name" value="REC"/>
    <property type="match status" value="1"/>
</dbReference>
<evidence type="ECO:0000256" key="2">
    <source>
        <dbReference type="ARBA" id="ARBA00023012"/>
    </source>
</evidence>
<keyword evidence="6" id="KW-1185">Reference proteome</keyword>